<dbReference type="InterPro" id="IPR001506">
    <property type="entry name" value="Peptidase_M12A"/>
</dbReference>
<gene>
    <name evidence="2" type="ORF">PO127_26215</name>
</gene>
<dbReference type="Proteomes" id="UP001217776">
    <property type="component" value="Unassembled WGS sequence"/>
</dbReference>
<dbReference type="Gene3D" id="3.40.390.10">
    <property type="entry name" value="Collagenase (Catalytic Domain)"/>
    <property type="match status" value="1"/>
</dbReference>
<sequence>MNAKFKLVFTAILTGMAVIGSTLYSCSNEDELFETSGVDASTTHVDFVATLTNEQQKLLDDTGYPFKVDEQKNAWNSVISPTIPTTWGVFDDLRDMVKTRAVGIYGYYPAQYWTMLRVKLLTLPTKIKDAAILAIEEIENKTNVRFYNSIEDEEYYEPGHIKLPNISVRMNNGAVEGSGSFGLVGGEQYINVPATLEQASDADIKRFFIHAFCNAAGMFNEQQRNDRDNYVVIYLDNVKDNCKSVFSKITQNYTMQGAFDMKSITLAASKDYSKNNQNTIVKTGNYEIAINYTLSANDIAFLNGFYLPYIARTDLYIELDENCFYPNGQKLTEQERLELQNQLNAQRGLYGTPPIENRSQLVEW</sequence>
<name>A0AAP3SMA3_BACT4</name>
<dbReference type="GO" id="GO:0004222">
    <property type="term" value="F:metalloendopeptidase activity"/>
    <property type="evidence" value="ECO:0007669"/>
    <property type="project" value="InterPro"/>
</dbReference>
<dbReference type="AlphaFoldDB" id="A0AAP3SMA3"/>
<dbReference type="PANTHER" id="PTHR10127:SF850">
    <property type="entry name" value="METALLOENDOPEPTIDASE"/>
    <property type="match status" value="1"/>
</dbReference>
<protein>
    <submittedName>
        <fullName evidence="2">M12 family metallopeptidase</fullName>
    </submittedName>
</protein>
<dbReference type="EMBL" id="JAQNVG010000085">
    <property type="protein sequence ID" value="MDC2239246.1"/>
    <property type="molecule type" value="Genomic_DNA"/>
</dbReference>
<dbReference type="InterPro" id="IPR024079">
    <property type="entry name" value="MetalloPept_cat_dom_sf"/>
</dbReference>
<reference evidence="2" key="1">
    <citation type="submission" date="2022-10" db="EMBL/GenBank/DDBJ databases">
        <title>Human gut microbiome strain richness.</title>
        <authorList>
            <person name="Chen-Liaw A."/>
        </authorList>
    </citation>
    <scope>NUCLEOTIDE SEQUENCE</scope>
    <source>
        <strain evidence="2">1001283st1_A3_1001283B150304_161114</strain>
    </source>
</reference>
<proteinExistence type="predicted"/>
<dbReference type="PROSITE" id="PS51257">
    <property type="entry name" value="PROKAR_LIPOPROTEIN"/>
    <property type="match status" value="1"/>
</dbReference>
<comment type="caution">
    <text evidence="2">The sequence shown here is derived from an EMBL/GenBank/DDBJ whole genome shotgun (WGS) entry which is preliminary data.</text>
</comment>
<accession>A0AAP3SMA3</accession>
<organism evidence="2 3">
    <name type="scientific">Bacteroides thetaiotaomicron</name>
    <dbReference type="NCBI Taxonomy" id="818"/>
    <lineage>
        <taxon>Bacteria</taxon>
        <taxon>Pseudomonadati</taxon>
        <taxon>Bacteroidota</taxon>
        <taxon>Bacteroidia</taxon>
        <taxon>Bacteroidales</taxon>
        <taxon>Bacteroidaceae</taxon>
        <taxon>Bacteroides</taxon>
    </lineage>
</organism>
<dbReference type="SUPFAM" id="SSF55486">
    <property type="entry name" value="Metalloproteases ('zincins'), catalytic domain"/>
    <property type="match status" value="1"/>
</dbReference>
<dbReference type="GO" id="GO:0006508">
    <property type="term" value="P:proteolysis"/>
    <property type="evidence" value="ECO:0007669"/>
    <property type="project" value="InterPro"/>
</dbReference>
<evidence type="ECO:0000313" key="3">
    <source>
        <dbReference type="Proteomes" id="UP001217776"/>
    </source>
</evidence>
<dbReference type="Pfam" id="PF01400">
    <property type="entry name" value="Astacin"/>
    <property type="match status" value="1"/>
</dbReference>
<dbReference type="RefSeq" id="WP_195601339.1">
    <property type="nucleotide sequence ID" value="NZ_JADNKL010000062.1"/>
</dbReference>
<evidence type="ECO:0000259" key="1">
    <source>
        <dbReference type="Pfam" id="PF01400"/>
    </source>
</evidence>
<feature type="domain" description="Peptidase M12A" evidence="1">
    <location>
        <begin position="129"/>
        <end position="306"/>
    </location>
</feature>
<evidence type="ECO:0000313" key="2">
    <source>
        <dbReference type="EMBL" id="MDC2239246.1"/>
    </source>
</evidence>
<dbReference type="PRINTS" id="PR00480">
    <property type="entry name" value="ASTACIN"/>
</dbReference>
<dbReference type="PANTHER" id="PTHR10127">
    <property type="entry name" value="DISCOIDIN, CUB, EGF, LAMININ , AND ZINC METALLOPROTEASE DOMAIN CONTAINING"/>
    <property type="match status" value="1"/>
</dbReference>